<evidence type="ECO:0008006" key="4">
    <source>
        <dbReference type="Google" id="ProtNLM"/>
    </source>
</evidence>
<evidence type="ECO:0000313" key="2">
    <source>
        <dbReference type="EMBL" id="KAH8993722.1"/>
    </source>
</evidence>
<evidence type="ECO:0000256" key="1">
    <source>
        <dbReference type="SAM" id="Phobius"/>
    </source>
</evidence>
<sequence>MSVSFRHNAQILCTTHTSARVYIVTLANPFDPLPQDKSEDLNDAERRDPIVPGNKSKILLYFGFVIIAVCTVLDSVLFLSLGYRYARSVWLPADPAKLETPSTYINFDLLYRNGTKTNHRFPPIHGLPRALAQVSAAEPDKVYPQWPVSFMAAYGTVPYNDRRLLVEPEISTFVQFRALDYGMENCSLALRIPEYGSDAMEIARIGSTIDVWSLAVHSKVDLQTLSHRTLPRRVAKVGSFTPRYDTTEQLQGFACESGTYHAFLLACPQGARKEDCWVDVTSTKEKPIGLYLVQHQTI</sequence>
<keyword evidence="1" id="KW-0472">Membrane</keyword>
<name>A0AAD4QEV4_9AGAM</name>
<organism evidence="2 3">
    <name type="scientific">Lactarius akahatsu</name>
    <dbReference type="NCBI Taxonomy" id="416441"/>
    <lineage>
        <taxon>Eukaryota</taxon>
        <taxon>Fungi</taxon>
        <taxon>Dikarya</taxon>
        <taxon>Basidiomycota</taxon>
        <taxon>Agaricomycotina</taxon>
        <taxon>Agaricomycetes</taxon>
        <taxon>Russulales</taxon>
        <taxon>Russulaceae</taxon>
        <taxon>Lactarius</taxon>
    </lineage>
</organism>
<dbReference type="Proteomes" id="UP001201163">
    <property type="component" value="Unassembled WGS sequence"/>
</dbReference>
<proteinExistence type="predicted"/>
<keyword evidence="1" id="KW-0812">Transmembrane</keyword>
<evidence type="ECO:0000313" key="3">
    <source>
        <dbReference type="Proteomes" id="UP001201163"/>
    </source>
</evidence>
<keyword evidence="1" id="KW-1133">Transmembrane helix</keyword>
<dbReference type="AlphaFoldDB" id="A0AAD4QEV4"/>
<protein>
    <recommendedName>
        <fullName evidence="4">Ubiquitin 3 binding protein But2 C-terminal domain-containing protein</fullName>
    </recommendedName>
</protein>
<accession>A0AAD4QEV4</accession>
<reference evidence="2" key="1">
    <citation type="submission" date="2022-01" db="EMBL/GenBank/DDBJ databases">
        <title>Comparative genomics reveals a dynamic genome evolution in the ectomycorrhizal milk-cap (Lactarius) mushrooms.</title>
        <authorList>
            <consortium name="DOE Joint Genome Institute"/>
            <person name="Lebreton A."/>
            <person name="Tang N."/>
            <person name="Kuo A."/>
            <person name="LaButti K."/>
            <person name="Drula E."/>
            <person name="Barry K."/>
            <person name="Clum A."/>
            <person name="Lipzen A."/>
            <person name="Mousain D."/>
            <person name="Ng V."/>
            <person name="Wang R."/>
            <person name="Wang X."/>
            <person name="Dai Y."/>
            <person name="Henrissat B."/>
            <person name="Grigoriev I.V."/>
            <person name="Guerin-Laguette A."/>
            <person name="Yu F."/>
            <person name="Martin F.M."/>
        </authorList>
    </citation>
    <scope>NUCLEOTIDE SEQUENCE</scope>
    <source>
        <strain evidence="2">QP</strain>
    </source>
</reference>
<feature type="transmembrane region" description="Helical" evidence="1">
    <location>
        <begin position="58"/>
        <end position="81"/>
    </location>
</feature>
<keyword evidence="3" id="KW-1185">Reference proteome</keyword>
<dbReference type="EMBL" id="JAKELL010000017">
    <property type="protein sequence ID" value="KAH8993722.1"/>
    <property type="molecule type" value="Genomic_DNA"/>
</dbReference>
<comment type="caution">
    <text evidence="2">The sequence shown here is derived from an EMBL/GenBank/DDBJ whole genome shotgun (WGS) entry which is preliminary data.</text>
</comment>
<gene>
    <name evidence="2" type="ORF">EDB92DRAFT_376563</name>
</gene>